<gene>
    <name evidence="4" type="ORF">ACFSQ0_00500</name>
</gene>
<dbReference type="InterPro" id="IPR036116">
    <property type="entry name" value="FN3_sf"/>
</dbReference>
<evidence type="ECO:0000259" key="3">
    <source>
        <dbReference type="PROSITE" id="PS50853"/>
    </source>
</evidence>
<protein>
    <submittedName>
        <fullName evidence="4">GEVED domain-containing protein</fullName>
    </submittedName>
</protein>
<dbReference type="Proteomes" id="UP001597357">
    <property type="component" value="Unassembled WGS sequence"/>
</dbReference>
<dbReference type="InterPro" id="IPR045474">
    <property type="entry name" value="GEVED"/>
</dbReference>
<comment type="caution">
    <text evidence="4">The sequence shown here is derived from an EMBL/GenBank/DDBJ whole genome shotgun (WGS) entry which is preliminary data.</text>
</comment>
<dbReference type="InterPro" id="IPR013783">
    <property type="entry name" value="Ig-like_fold"/>
</dbReference>
<evidence type="ECO:0000313" key="4">
    <source>
        <dbReference type="EMBL" id="MFD2696463.1"/>
    </source>
</evidence>
<name>A0ABW5SAZ8_9FLAO</name>
<keyword evidence="5" id="KW-1185">Reference proteome</keyword>
<feature type="domain" description="Fibronectin type-III" evidence="3">
    <location>
        <begin position="172"/>
        <end position="262"/>
    </location>
</feature>
<dbReference type="Pfam" id="PF00041">
    <property type="entry name" value="fn3"/>
    <property type="match status" value="1"/>
</dbReference>
<dbReference type="CDD" id="cd00063">
    <property type="entry name" value="FN3"/>
    <property type="match status" value="1"/>
</dbReference>
<dbReference type="PROSITE" id="PS50853">
    <property type="entry name" value="FN3"/>
    <property type="match status" value="1"/>
</dbReference>
<feature type="chain" id="PRO_5047345053" evidence="2">
    <location>
        <begin position="25"/>
        <end position="1647"/>
    </location>
</feature>
<dbReference type="Pfam" id="PF19081">
    <property type="entry name" value="Ig_7"/>
    <property type="match status" value="4"/>
</dbReference>
<accession>A0ABW5SAZ8</accession>
<reference evidence="5" key="1">
    <citation type="journal article" date="2019" name="Int. J. Syst. Evol. Microbiol.">
        <title>The Global Catalogue of Microorganisms (GCM) 10K type strain sequencing project: providing services to taxonomists for standard genome sequencing and annotation.</title>
        <authorList>
            <consortium name="The Broad Institute Genomics Platform"/>
            <consortium name="The Broad Institute Genome Sequencing Center for Infectious Disease"/>
            <person name="Wu L."/>
            <person name="Ma J."/>
        </authorList>
    </citation>
    <scope>NUCLEOTIDE SEQUENCE [LARGE SCALE GENOMIC DNA]</scope>
    <source>
        <strain evidence="5">KCTC 42255</strain>
    </source>
</reference>
<dbReference type="Gene3D" id="2.60.40.10">
    <property type="entry name" value="Immunoglobulins"/>
    <property type="match status" value="1"/>
</dbReference>
<dbReference type="Pfam" id="PF20009">
    <property type="entry name" value="GEVED"/>
    <property type="match status" value="2"/>
</dbReference>
<feature type="signal peptide" evidence="2">
    <location>
        <begin position="1"/>
        <end position="24"/>
    </location>
</feature>
<dbReference type="InterPro" id="IPR003961">
    <property type="entry name" value="FN3_dom"/>
</dbReference>
<dbReference type="SUPFAM" id="SSF49265">
    <property type="entry name" value="Fibronectin type III"/>
    <property type="match status" value="1"/>
</dbReference>
<sequence>MKKNYLSFFLTFCLVVLGVASGFAQSTVSATYNLGDIPTSYGSYDASCTGPSTTLDITMPAGGPWEVTGFDVAYDMTAASGAWMSEQRSQVAINGIEEAVVNGSGSSAGTQNYNRTNIAIANGFYNGGDVLTFEMKAWRTWGGSQCDTQYNKVDDNTWTITVNYQLAPSCIAPDNIQVSNKTNTTLDLSWSQTGTVSSWEVEYGAPGFTQGAGTTVVVNTNPNTTITGLTDSTTYDFYVRANCGANGDSAWVGPISGTTTIDCGPLNLGISSTTDGSITCAGSTVLTATASGNGSDIFWYDAAVGGNLVGAGSSFTTPYLTQTTTYYASEVAFSGGSSGGSSLPTYCTPTYSIGCTSSDDIDDFIMSDAGINHLGSGCSTGAYGDFTNDSSLIGTLSVGSTYNFSATHNFSNHHLRIYIDLNMDGNFDPSEMLFDSPNGGSTTNGSITIPASVGGATVMRVMGKYGSFGSGATACDAGGSFGETHDYQVVIADLECESPRVAATANVSAAGDLAVTALPYNNSNDTANYGDPFEGTPGANCGAGSENYLSGNDVIYKYTAANTELVDILMSNLSGYYAGVFVYESCGDLGVNCVAGAVAGPSDDDFGIEDFQMTAGQDYFIVVSSWLTSTVGYTLDIIPFSCASLASPVADPLQDFVAGDTLADLEVDTTKNTATLAWYSDPQGNNPIADTTTLVDGITYYVAQVFNGCESALTPITVDEIDCTSLAITATTDDTVSCKGVMQLSATPSGTGSEVFWYDAATGGQIVGVGNQFTTDELTATTSYWASEVMLMGGTYQDQGKVTPNDFSSTPSTPRGLTFTVNKFTTILSTRVYSSGSGGPLTVELTDDNGTVLQSKVINIPAGSSSNPVPVDLSLNFTAATPGNYRLLATGPAMMYSFSGVNYPYTLGSTGSITGAYAFGGPSTSYYYFNNWKVIEGEVICESPRTEVIATVNQSGDIALDHTNLPYTDTNTTSVFGDNFNGDAGSNCPGVDILNGNDVVYQYTADPNNDDILDIELTGITNNFTGMFIYTSCGDVGTNCLAGDVNEGASSILIEDYYVNAGEQIFIVISSKNGSTNYTLNINGVDCNNIAAPTTDEASPFFTAGDTLADLEIDGSQYATSFNWYSDAAGTMPIADTTAMVDGVTYYVSQTVLGCEGALLAVTPEEFDCNAMGVTISGSTKVCAPGGVVDLVGQSSGLGTDVYWYDAPTGGNVVNVGANFAANVTTTTTFYAAEVYIEGGSGSAGVTYCIPPNKNCGAGDDIDDFDMASANIVHLSSGCSANGYGDFTSDPNLIGAMVPGGNYPFSITHNFSSNYVKIWIDLNKDGVFDDSTELLFTSSSGSNNTTGSITLPANTPSGLTRMRVMDRYASLPTDSCDPQGSFGETHDYAVMIGQVLCESPRQSVTIDVNNQPTAVPTGNATQQFCEGARVGDLQASGVNLQWYDSNTNTTPLDNAMPLVDGSTYYATQTVDACESTARLEVMVSILPNSSLPTAQTNQSFVAGETVMDLTVVGDNLKWYYDAFGANEITNPAAEVLVDQGKYYVSQTPADQCESGLVEITVHSELSTANPLLVDLSYYPNPMEDFIQVNHSNPIETIEIYNLLGQKVMTQSVNAQQSKLEVSNLASGPYFMRVSINGQSVMLKLVKK</sequence>
<dbReference type="InterPro" id="IPR026444">
    <property type="entry name" value="Secre_tail"/>
</dbReference>
<dbReference type="InterPro" id="IPR044023">
    <property type="entry name" value="Ig_7"/>
</dbReference>
<evidence type="ECO:0000256" key="1">
    <source>
        <dbReference type="ARBA" id="ARBA00022729"/>
    </source>
</evidence>
<evidence type="ECO:0000313" key="5">
    <source>
        <dbReference type="Proteomes" id="UP001597357"/>
    </source>
</evidence>
<dbReference type="EMBL" id="JBHULZ010000004">
    <property type="protein sequence ID" value="MFD2696463.1"/>
    <property type="molecule type" value="Genomic_DNA"/>
</dbReference>
<dbReference type="NCBIfam" id="TIGR04183">
    <property type="entry name" value="Por_Secre_tail"/>
    <property type="match status" value="1"/>
</dbReference>
<dbReference type="RefSeq" id="WP_379042601.1">
    <property type="nucleotide sequence ID" value="NZ_JBHULZ010000004.1"/>
</dbReference>
<proteinExistence type="predicted"/>
<organism evidence="4 5">
    <name type="scientific">Mesonia sediminis</name>
    <dbReference type="NCBI Taxonomy" id="1703946"/>
    <lineage>
        <taxon>Bacteria</taxon>
        <taxon>Pseudomonadati</taxon>
        <taxon>Bacteroidota</taxon>
        <taxon>Flavobacteriia</taxon>
        <taxon>Flavobacteriales</taxon>
        <taxon>Flavobacteriaceae</taxon>
        <taxon>Mesonia</taxon>
    </lineage>
</organism>
<keyword evidence="1 2" id="KW-0732">Signal</keyword>
<dbReference type="Pfam" id="PF18962">
    <property type="entry name" value="Por_Secre_tail"/>
    <property type="match status" value="1"/>
</dbReference>
<evidence type="ECO:0000256" key="2">
    <source>
        <dbReference type="SAM" id="SignalP"/>
    </source>
</evidence>
<dbReference type="SMART" id="SM00060">
    <property type="entry name" value="FN3"/>
    <property type="match status" value="1"/>
</dbReference>